<evidence type="ECO:0000313" key="3">
    <source>
        <dbReference type="EMBL" id="NEL52959.1"/>
    </source>
</evidence>
<evidence type="ECO:0000256" key="2">
    <source>
        <dbReference type="SAM" id="SignalP"/>
    </source>
</evidence>
<feature type="region of interest" description="Disordered" evidence="1">
    <location>
        <begin position="29"/>
        <end position="78"/>
    </location>
</feature>
<name>A0A7K3WAA7_9ACTN</name>
<keyword evidence="4" id="KW-1185">Reference proteome</keyword>
<reference evidence="3 4" key="1">
    <citation type="submission" date="2020-02" db="EMBL/GenBank/DDBJ databases">
        <title>The whole genome sequence of CPCC 205119.</title>
        <authorList>
            <person name="Jiang Z."/>
        </authorList>
    </citation>
    <scope>NUCLEOTIDE SEQUENCE [LARGE SCALE GENOMIC DNA]</scope>
    <source>
        <strain evidence="3 4">CPCC 205119</strain>
    </source>
</reference>
<dbReference type="EMBL" id="JAAGWK010000005">
    <property type="protein sequence ID" value="NEL52959.1"/>
    <property type="molecule type" value="Genomic_DNA"/>
</dbReference>
<comment type="caution">
    <text evidence="3">The sequence shown here is derived from an EMBL/GenBank/DDBJ whole genome shotgun (WGS) entry which is preliminary data.</text>
</comment>
<feature type="chain" id="PRO_5029566843" evidence="2">
    <location>
        <begin position="26"/>
        <end position="253"/>
    </location>
</feature>
<dbReference type="RefSeq" id="WP_174277980.1">
    <property type="nucleotide sequence ID" value="NZ_JAAGWK010000005.1"/>
</dbReference>
<keyword evidence="2" id="KW-0732">Signal</keyword>
<gene>
    <name evidence="3" type="ORF">G1H19_02870</name>
</gene>
<feature type="compositionally biased region" description="Pro residues" evidence="1">
    <location>
        <begin position="60"/>
        <end position="75"/>
    </location>
</feature>
<organism evidence="3 4">
    <name type="scientific">Goekera deserti</name>
    <dbReference type="NCBI Taxonomy" id="2497753"/>
    <lineage>
        <taxon>Bacteria</taxon>
        <taxon>Bacillati</taxon>
        <taxon>Actinomycetota</taxon>
        <taxon>Actinomycetes</taxon>
        <taxon>Geodermatophilales</taxon>
        <taxon>Geodermatophilaceae</taxon>
        <taxon>Goekera</taxon>
    </lineage>
</organism>
<feature type="signal peptide" evidence="2">
    <location>
        <begin position="1"/>
        <end position="25"/>
    </location>
</feature>
<accession>A0A7K3WAA7</accession>
<sequence length="253" mass="25979">MPGRRVDPLTVTAAVLAFTAAVGFAAVGPAQEPAPSSAGTPATTTPPAARPTSSTATSTTPPPGSPAPTGAPPPGVVGVGLPVGTARVDMDVVWLGQDIPLGTDRSLDGAVTAFTEYVVWLVGSPAAEVSGGAFRRLSTGTVYPGLGDTVALLAEPGGQRFEATAGAYRRLGWSGSEQTPDAVMIEVIAPYGDTFQDRWLCIGGLVTWTPDGWLIDSMLPREVRQPFDGARTLTSEQKATLFEGPGWTEFAGA</sequence>
<proteinExistence type="predicted"/>
<evidence type="ECO:0000313" key="4">
    <source>
        <dbReference type="Proteomes" id="UP000470470"/>
    </source>
</evidence>
<evidence type="ECO:0000256" key="1">
    <source>
        <dbReference type="SAM" id="MobiDB-lite"/>
    </source>
</evidence>
<dbReference type="Proteomes" id="UP000470470">
    <property type="component" value="Unassembled WGS sequence"/>
</dbReference>
<feature type="compositionally biased region" description="Low complexity" evidence="1">
    <location>
        <begin position="29"/>
        <end position="59"/>
    </location>
</feature>
<dbReference type="AlphaFoldDB" id="A0A7K3WAA7"/>
<protein>
    <submittedName>
        <fullName evidence="3">Uncharacterized protein</fullName>
    </submittedName>
</protein>